<protein>
    <submittedName>
        <fullName evidence="1">DUF2490 domain-containing protein</fullName>
    </submittedName>
</protein>
<dbReference type="Proteomes" id="UP001597342">
    <property type="component" value="Unassembled WGS sequence"/>
</dbReference>
<dbReference type="InterPro" id="IPR019619">
    <property type="entry name" value="DUF2490"/>
</dbReference>
<evidence type="ECO:0000313" key="2">
    <source>
        <dbReference type="Proteomes" id="UP001597342"/>
    </source>
</evidence>
<accession>A0ABW4XV60</accession>
<organism evidence="1 2">
    <name type="scientific">Flagellimonas iocasae</name>
    <dbReference type="NCBI Taxonomy" id="2055905"/>
    <lineage>
        <taxon>Bacteria</taxon>
        <taxon>Pseudomonadati</taxon>
        <taxon>Bacteroidota</taxon>
        <taxon>Flavobacteriia</taxon>
        <taxon>Flavobacteriales</taxon>
        <taxon>Flavobacteriaceae</taxon>
        <taxon>Flagellimonas</taxon>
    </lineage>
</organism>
<sequence>MVTHKEEQWLQYNNLTHLNENWTLFANTGARWKDGFEEFAILFGRAGAAYSVSEKIGVAAGFTYVEFYADKEQYLVELRPYEEVLIRDTGAHTLKLNQRFRFEQRFYNPVVDGKIQSDNTFALRFRYALMTGITLFRLSKDNPDAKFRLNISDEIMFNAGKNIIYNVFDKNRFIISPAVQLNKWITIAVAWNNQFAASSSEAGHYIYTNALWVNLTHTINLSKKKLGDINGKFPVIPATNSNL</sequence>
<comment type="caution">
    <text evidence="1">The sequence shown here is derived from an EMBL/GenBank/DDBJ whole genome shotgun (WGS) entry which is preliminary data.</text>
</comment>
<evidence type="ECO:0000313" key="1">
    <source>
        <dbReference type="EMBL" id="MFD2098740.1"/>
    </source>
</evidence>
<name>A0ABW4XV60_9FLAO</name>
<dbReference type="RefSeq" id="WP_379829510.1">
    <property type="nucleotide sequence ID" value="NZ_JBHUHU010000001.1"/>
</dbReference>
<reference evidence="2" key="1">
    <citation type="journal article" date="2019" name="Int. J. Syst. Evol. Microbiol.">
        <title>The Global Catalogue of Microorganisms (GCM) 10K type strain sequencing project: providing services to taxonomists for standard genome sequencing and annotation.</title>
        <authorList>
            <consortium name="The Broad Institute Genomics Platform"/>
            <consortium name="The Broad Institute Genome Sequencing Center for Infectious Disease"/>
            <person name="Wu L."/>
            <person name="Ma J."/>
        </authorList>
    </citation>
    <scope>NUCLEOTIDE SEQUENCE [LARGE SCALE GENOMIC DNA]</scope>
    <source>
        <strain evidence="2">JCM 3389</strain>
    </source>
</reference>
<keyword evidence="2" id="KW-1185">Reference proteome</keyword>
<proteinExistence type="predicted"/>
<dbReference type="Pfam" id="PF10677">
    <property type="entry name" value="DUF2490"/>
    <property type="match status" value="1"/>
</dbReference>
<dbReference type="EMBL" id="JBHUHU010000001">
    <property type="protein sequence ID" value="MFD2098740.1"/>
    <property type="molecule type" value="Genomic_DNA"/>
</dbReference>
<gene>
    <name evidence="1" type="ORF">ACFSJE_03070</name>
</gene>